<reference evidence="2" key="1">
    <citation type="journal article" date="2014" name="Int. J. Syst. Evol. Microbiol.">
        <title>Complete genome sequence of Corynebacterium casei LMG S-19264T (=DSM 44701T), isolated from a smear-ripened cheese.</title>
        <authorList>
            <consortium name="US DOE Joint Genome Institute (JGI-PGF)"/>
            <person name="Walter F."/>
            <person name="Albersmeier A."/>
            <person name="Kalinowski J."/>
            <person name="Ruckert C."/>
        </authorList>
    </citation>
    <scope>NUCLEOTIDE SEQUENCE</scope>
    <source>
        <strain evidence="2">JCM 4784</strain>
    </source>
</reference>
<evidence type="ECO:0000259" key="1">
    <source>
        <dbReference type="Pfam" id="PF00144"/>
    </source>
</evidence>
<gene>
    <name evidence="2" type="ORF">GCM10018785_56620</name>
</gene>
<dbReference type="Gene3D" id="3.40.710.10">
    <property type="entry name" value="DD-peptidase/beta-lactamase superfamily"/>
    <property type="match status" value="1"/>
</dbReference>
<dbReference type="AlphaFoldDB" id="A0A919A1S8"/>
<dbReference type="PANTHER" id="PTHR46825:SF7">
    <property type="entry name" value="D-ALANYL-D-ALANINE CARBOXYPEPTIDASE"/>
    <property type="match status" value="1"/>
</dbReference>
<organism evidence="2 3">
    <name type="scientific">Streptomyces longispororuber</name>
    <dbReference type="NCBI Taxonomy" id="68230"/>
    <lineage>
        <taxon>Bacteria</taxon>
        <taxon>Bacillati</taxon>
        <taxon>Actinomycetota</taxon>
        <taxon>Actinomycetes</taxon>
        <taxon>Kitasatosporales</taxon>
        <taxon>Streptomycetaceae</taxon>
        <taxon>Streptomyces</taxon>
    </lineage>
</organism>
<comment type="caution">
    <text evidence="2">The sequence shown here is derived from an EMBL/GenBank/DDBJ whole genome shotgun (WGS) entry which is preliminary data.</text>
</comment>
<name>A0A919A1S8_9ACTN</name>
<proteinExistence type="predicted"/>
<dbReference type="SUPFAM" id="SSF56601">
    <property type="entry name" value="beta-lactamase/transpeptidase-like"/>
    <property type="match status" value="1"/>
</dbReference>
<reference evidence="2" key="2">
    <citation type="submission" date="2020-09" db="EMBL/GenBank/DDBJ databases">
        <authorList>
            <person name="Sun Q."/>
            <person name="Ohkuma M."/>
        </authorList>
    </citation>
    <scope>NUCLEOTIDE SEQUENCE</scope>
    <source>
        <strain evidence="2">JCM 4784</strain>
    </source>
</reference>
<accession>A0A919A1S8</accession>
<dbReference type="PANTHER" id="PTHR46825">
    <property type="entry name" value="D-ALANYL-D-ALANINE-CARBOXYPEPTIDASE/ENDOPEPTIDASE AMPH"/>
    <property type="match status" value="1"/>
</dbReference>
<protein>
    <submittedName>
        <fullName evidence="2">Peptidase</fullName>
    </submittedName>
</protein>
<keyword evidence="3" id="KW-1185">Reference proteome</keyword>
<dbReference type="InterPro" id="IPR001466">
    <property type="entry name" value="Beta-lactam-related"/>
</dbReference>
<dbReference type="Pfam" id="PF00144">
    <property type="entry name" value="Beta-lactamase"/>
    <property type="match status" value="1"/>
</dbReference>
<evidence type="ECO:0000313" key="3">
    <source>
        <dbReference type="Proteomes" id="UP000608024"/>
    </source>
</evidence>
<dbReference type="EMBL" id="BNBT01000117">
    <property type="protein sequence ID" value="GHE81316.1"/>
    <property type="molecule type" value="Genomic_DNA"/>
</dbReference>
<feature type="domain" description="Beta-lactamase-related" evidence="1">
    <location>
        <begin position="56"/>
        <end position="363"/>
    </location>
</feature>
<dbReference type="Proteomes" id="UP000608024">
    <property type="component" value="Unassembled WGS sequence"/>
</dbReference>
<dbReference type="InterPro" id="IPR012338">
    <property type="entry name" value="Beta-lactam/transpept-like"/>
</dbReference>
<dbReference type="InterPro" id="IPR050491">
    <property type="entry name" value="AmpC-like"/>
</dbReference>
<evidence type="ECO:0000313" key="2">
    <source>
        <dbReference type="EMBL" id="GHE81316.1"/>
    </source>
</evidence>
<sequence>MLARGSAAAGVALLAATGGVGGVAVAADRAVRRRGAWDPKGLHAALADLAHPPATSAQLAAAHGRDRWYGSTGVTRLGGHRPPRPDDAFRAGSVTKPFVAAVVLQLWAERRLRLGDPIGRHVPGLLPPASAAVTVRQLLNHTSGLPDHRGLPDLGTPEAVLRHRRDRWTPYELVETVAHSGPKFAPGTRQEYRGVNYVLLALLIQELTGRAYGEEVTARVLRPLGLRRTWFPGTDPRLRGAHVRGYLRMTDGSLCDATTYDQSSAWGEGELVTTVSDLERFHEALLSGELLPSTAVDRLFALPPDTVRMPDGTPARYGMGLQRVPLPGGVTLWGKTGETYGYRTRMFATRDRRVRFVLAYTPTPLTAKEDMVERVVAALPLIRA</sequence>